<feature type="domain" description="CzcB-like barrel-sandwich hybrid" evidence="5">
    <location>
        <begin position="63"/>
        <end position="209"/>
    </location>
</feature>
<dbReference type="Gene3D" id="2.40.420.20">
    <property type="match status" value="1"/>
</dbReference>
<evidence type="ECO:0000256" key="2">
    <source>
        <dbReference type="ARBA" id="ARBA00023054"/>
    </source>
</evidence>
<evidence type="ECO:0000259" key="5">
    <source>
        <dbReference type="Pfam" id="PF25973"/>
    </source>
</evidence>
<dbReference type="EMBL" id="BSDI01000001">
    <property type="protein sequence ID" value="GLH95000.1"/>
    <property type="molecule type" value="Genomic_DNA"/>
</dbReference>
<dbReference type="InterPro" id="IPR058647">
    <property type="entry name" value="BSH_CzcB-like"/>
</dbReference>
<feature type="chain" id="PRO_5046461006" evidence="4">
    <location>
        <begin position="21"/>
        <end position="352"/>
    </location>
</feature>
<evidence type="ECO:0000256" key="3">
    <source>
        <dbReference type="SAM" id="MobiDB-lite"/>
    </source>
</evidence>
<feature type="compositionally biased region" description="Low complexity" evidence="3">
    <location>
        <begin position="136"/>
        <end position="147"/>
    </location>
</feature>
<evidence type="ECO:0000256" key="4">
    <source>
        <dbReference type="SAM" id="SignalP"/>
    </source>
</evidence>
<dbReference type="SUPFAM" id="SSF111369">
    <property type="entry name" value="HlyD-like secretion proteins"/>
    <property type="match status" value="1"/>
</dbReference>
<keyword evidence="2" id="KW-0175">Coiled coil</keyword>
<evidence type="ECO:0000313" key="6">
    <source>
        <dbReference type="EMBL" id="GLH95000.1"/>
    </source>
</evidence>
<dbReference type="Gene3D" id="2.40.30.170">
    <property type="match status" value="1"/>
</dbReference>
<gene>
    <name evidence="6" type="primary">macA</name>
    <name evidence="6" type="ORF">Pa4123_02720</name>
</gene>
<organism evidence="6 7">
    <name type="scientific">Phytohabitans aurantiacus</name>
    <dbReference type="NCBI Taxonomy" id="3016789"/>
    <lineage>
        <taxon>Bacteria</taxon>
        <taxon>Bacillati</taxon>
        <taxon>Actinomycetota</taxon>
        <taxon>Actinomycetes</taxon>
        <taxon>Micromonosporales</taxon>
        <taxon>Micromonosporaceae</taxon>
    </lineage>
</organism>
<keyword evidence="4" id="KW-0732">Signal</keyword>
<dbReference type="PANTHER" id="PTHR32347:SF23">
    <property type="entry name" value="BLL5650 PROTEIN"/>
    <property type="match status" value="1"/>
</dbReference>
<evidence type="ECO:0000313" key="7">
    <source>
        <dbReference type="Proteomes" id="UP001144280"/>
    </source>
</evidence>
<feature type="signal peptide" evidence="4">
    <location>
        <begin position="1"/>
        <end position="20"/>
    </location>
</feature>
<accession>A0ABQ5QLB2</accession>
<name>A0ABQ5QLB2_9ACTN</name>
<feature type="region of interest" description="Disordered" evidence="3">
    <location>
        <begin position="99"/>
        <end position="149"/>
    </location>
</feature>
<sequence length="352" mass="35117">MVAGVAVAAAVGLTSAGAYALTGGEPAAAPTTSTVKVDRGEVATAVATTGTLEPAQTRSLSFAAAGTVTEVKVRAGDQVTSGQVLATIDAANAQEKVDDATESLDEAQSALDEAESTQVCTVAPSRSPSPSPSRSPAPSASATCARSSGRDTILSAEQRVISAKKALAEAKEQLAGTKITAPIAGKVLSVSGSVGSEVRGGSAFVTLADVAGMQISASFPEADAARLATGLTGTVTLADRPGEEFPAKLVQVDPVGTTEDGGTMVKYGVVLAFEKVPSDLLVGQSANVKVTTSSVANVLRVPSGAVRDDGTVLVRTATGDQSKAVELGIRGDQYTEVTSGLIEGDEIVIGAS</sequence>
<dbReference type="Pfam" id="PF25973">
    <property type="entry name" value="BSH_CzcB"/>
    <property type="match status" value="1"/>
</dbReference>
<dbReference type="Gene3D" id="2.40.50.100">
    <property type="match status" value="1"/>
</dbReference>
<protein>
    <submittedName>
        <fullName evidence="6">Hemolysin secretion protein D</fullName>
    </submittedName>
</protein>
<dbReference type="Proteomes" id="UP001144280">
    <property type="component" value="Unassembled WGS sequence"/>
</dbReference>
<dbReference type="PANTHER" id="PTHR32347">
    <property type="entry name" value="EFFLUX SYSTEM COMPONENT YKNX-RELATED"/>
    <property type="match status" value="1"/>
</dbReference>
<dbReference type="InterPro" id="IPR050465">
    <property type="entry name" value="UPF0194_transport"/>
</dbReference>
<evidence type="ECO:0000256" key="1">
    <source>
        <dbReference type="ARBA" id="ARBA00004196"/>
    </source>
</evidence>
<comment type="caution">
    <text evidence="6">The sequence shown here is derived from an EMBL/GenBank/DDBJ whole genome shotgun (WGS) entry which is preliminary data.</text>
</comment>
<proteinExistence type="predicted"/>
<keyword evidence="7" id="KW-1185">Reference proteome</keyword>
<comment type="subcellular location">
    <subcellularLocation>
        <location evidence="1">Cell envelope</location>
    </subcellularLocation>
</comment>
<reference evidence="6" key="1">
    <citation type="submission" date="2022-12" db="EMBL/GenBank/DDBJ databases">
        <title>New Phytohabitans aurantiacus sp. RD004123 nov., an actinomycete isolated from soil.</title>
        <authorList>
            <person name="Triningsih D.W."/>
            <person name="Harunari E."/>
            <person name="Igarashi Y."/>
        </authorList>
    </citation>
    <scope>NUCLEOTIDE SEQUENCE</scope>
    <source>
        <strain evidence="6">RD004123</strain>
    </source>
</reference>